<accession>A0A0C7MVF4</accession>
<protein>
    <submittedName>
        <fullName evidence="6">LALA0S03e04412g1_1</fullName>
    </submittedName>
</protein>
<dbReference type="GO" id="GO:0120095">
    <property type="term" value="C:vacuole-isolation membrane contact site"/>
    <property type="evidence" value="ECO:0007669"/>
    <property type="project" value="EnsemblFungi"/>
</dbReference>
<evidence type="ECO:0000256" key="3">
    <source>
        <dbReference type="ARBA" id="ARBA00023006"/>
    </source>
</evidence>
<dbReference type="EMBL" id="LN736362">
    <property type="protein sequence ID" value="CEP61508.1"/>
    <property type="molecule type" value="Genomic_DNA"/>
</dbReference>
<feature type="coiled-coil region" evidence="4">
    <location>
        <begin position="71"/>
        <end position="105"/>
    </location>
</feature>
<dbReference type="RefSeq" id="XP_022627742.1">
    <property type="nucleotide sequence ID" value="XM_022773249.1"/>
</dbReference>
<dbReference type="CDD" id="cd22887">
    <property type="entry name" value="Atg16_CCD"/>
    <property type="match status" value="1"/>
</dbReference>
<dbReference type="AlphaFoldDB" id="A0A0C7MVF4"/>
<evidence type="ECO:0000313" key="7">
    <source>
        <dbReference type="Proteomes" id="UP000054304"/>
    </source>
</evidence>
<dbReference type="HOGENOM" id="CLU_158825_0_0_1"/>
<dbReference type="GeneID" id="34684932"/>
<dbReference type="GO" id="GO:0034727">
    <property type="term" value="P:piecemeal microautophagy of the nucleus"/>
    <property type="evidence" value="ECO:0007669"/>
    <property type="project" value="EnsemblFungi"/>
</dbReference>
<dbReference type="GO" id="GO:0000422">
    <property type="term" value="P:autophagy of mitochondrion"/>
    <property type="evidence" value="ECO:0007669"/>
    <property type="project" value="EnsemblFungi"/>
</dbReference>
<dbReference type="GO" id="GO:0032258">
    <property type="term" value="P:cytoplasm to vacuole targeting by the Cvt pathway"/>
    <property type="evidence" value="ECO:0007669"/>
    <property type="project" value="EnsemblFungi"/>
</dbReference>
<dbReference type="GO" id="GO:0061908">
    <property type="term" value="C:phagophore"/>
    <property type="evidence" value="ECO:0007669"/>
    <property type="project" value="EnsemblFungi"/>
</dbReference>
<evidence type="ECO:0000313" key="6">
    <source>
        <dbReference type="EMBL" id="CEP61508.1"/>
    </source>
</evidence>
<dbReference type="Gene3D" id="1.20.5.170">
    <property type="match status" value="1"/>
</dbReference>
<proteinExistence type="inferred from homology"/>
<dbReference type="GO" id="GO:0019776">
    <property type="term" value="F:Atg8-family ligase activity"/>
    <property type="evidence" value="ECO:0007669"/>
    <property type="project" value="EnsemblFungi"/>
</dbReference>
<name>A0A0C7MVF4_9SACH</name>
<sequence>MERILQQKLIERDAIEKNFSELFETASALQENGEFQQELPDPLTDMRKELASRERNIADLVATLKLKNKDSERLNDEIITLNIENNLLQERYEKVRQERDDIVARWLKKAQLEADTMNETLD</sequence>
<dbReference type="OrthoDB" id="8949486at2759"/>
<keyword evidence="4" id="KW-0175">Coiled coil</keyword>
<reference evidence="6 7" key="1">
    <citation type="submission" date="2014-12" db="EMBL/GenBank/DDBJ databases">
        <authorList>
            <person name="Neuveglise Cecile"/>
        </authorList>
    </citation>
    <scope>NUCLEOTIDE SEQUENCE [LARGE SCALE GENOMIC DNA]</scope>
    <source>
        <strain evidence="6 7">CBS 12615</strain>
    </source>
</reference>
<dbReference type="GO" id="GO:0034045">
    <property type="term" value="C:phagophore assembly site membrane"/>
    <property type="evidence" value="ECO:0007669"/>
    <property type="project" value="UniProtKB-SubCell"/>
</dbReference>
<dbReference type="InterPro" id="IPR013923">
    <property type="entry name" value="Autophagy-rel_prot_16_dom"/>
</dbReference>
<dbReference type="STRING" id="1245769.A0A0C7MVF4"/>
<gene>
    <name evidence="6" type="ORF">LALA0_S03e04412g</name>
</gene>
<evidence type="ECO:0000256" key="1">
    <source>
        <dbReference type="ARBA" id="ARBA00004623"/>
    </source>
</evidence>
<dbReference type="GO" id="GO:0042802">
    <property type="term" value="F:identical protein binding"/>
    <property type="evidence" value="ECO:0007669"/>
    <property type="project" value="EnsemblFungi"/>
</dbReference>
<dbReference type="GO" id="GO:0030674">
    <property type="term" value="F:protein-macromolecule adaptor activity"/>
    <property type="evidence" value="ECO:0007669"/>
    <property type="project" value="EnsemblFungi"/>
</dbReference>
<evidence type="ECO:0000256" key="2">
    <source>
        <dbReference type="ARBA" id="ARBA00005331"/>
    </source>
</evidence>
<evidence type="ECO:0000259" key="5">
    <source>
        <dbReference type="Pfam" id="PF08614"/>
    </source>
</evidence>
<dbReference type="Pfam" id="PF08614">
    <property type="entry name" value="ATG16"/>
    <property type="match status" value="1"/>
</dbReference>
<comment type="subcellular location">
    <subcellularLocation>
        <location evidence="1">Preautophagosomal structure membrane</location>
        <topology evidence="1">Peripheral membrane protein</topology>
    </subcellularLocation>
</comment>
<evidence type="ECO:0000256" key="4">
    <source>
        <dbReference type="SAM" id="Coils"/>
    </source>
</evidence>
<dbReference type="GO" id="GO:0034274">
    <property type="term" value="C:Atg12-Atg5-Atg16 complex"/>
    <property type="evidence" value="ECO:0007669"/>
    <property type="project" value="EnsemblFungi"/>
</dbReference>
<keyword evidence="7" id="KW-1185">Reference proteome</keyword>
<dbReference type="Proteomes" id="UP000054304">
    <property type="component" value="Unassembled WGS sequence"/>
</dbReference>
<organism evidence="6 7">
    <name type="scientific">Lachancea lanzarotensis</name>
    <dbReference type="NCBI Taxonomy" id="1245769"/>
    <lineage>
        <taxon>Eukaryota</taxon>
        <taxon>Fungi</taxon>
        <taxon>Dikarya</taxon>
        <taxon>Ascomycota</taxon>
        <taxon>Saccharomycotina</taxon>
        <taxon>Saccharomycetes</taxon>
        <taxon>Saccharomycetales</taxon>
        <taxon>Saccharomycetaceae</taxon>
        <taxon>Lachancea</taxon>
    </lineage>
</organism>
<keyword evidence="3" id="KW-0072">Autophagy</keyword>
<dbReference type="GO" id="GO:1905037">
    <property type="term" value="P:autophagosome organization"/>
    <property type="evidence" value="ECO:0007669"/>
    <property type="project" value="EnsemblFungi"/>
</dbReference>
<comment type="similarity">
    <text evidence="2">Belongs to the ATG16 family.</text>
</comment>
<feature type="domain" description="Autophagy-related protein 16" evidence="5">
    <location>
        <begin position="20"/>
        <end position="118"/>
    </location>
</feature>